<feature type="chain" id="PRO_5020969533" evidence="1">
    <location>
        <begin position="20"/>
        <end position="443"/>
    </location>
</feature>
<evidence type="ECO:0000256" key="1">
    <source>
        <dbReference type="SAM" id="SignalP"/>
    </source>
</evidence>
<dbReference type="EMBL" id="SDHZ01000005">
    <property type="protein sequence ID" value="RXK80966.1"/>
    <property type="molecule type" value="Genomic_DNA"/>
</dbReference>
<evidence type="ECO:0000259" key="2">
    <source>
        <dbReference type="Pfam" id="PF18962"/>
    </source>
</evidence>
<accession>A0A4Q1D057</accession>
<name>A0A4Q1D057_9BACT</name>
<dbReference type="OrthoDB" id="740055at2"/>
<dbReference type="NCBIfam" id="TIGR04183">
    <property type="entry name" value="Por_Secre_tail"/>
    <property type="match status" value="1"/>
</dbReference>
<dbReference type="Pfam" id="PF18962">
    <property type="entry name" value="Por_Secre_tail"/>
    <property type="match status" value="1"/>
</dbReference>
<keyword evidence="4" id="KW-1185">Reference proteome</keyword>
<evidence type="ECO:0000313" key="4">
    <source>
        <dbReference type="Proteomes" id="UP000290545"/>
    </source>
</evidence>
<keyword evidence="1" id="KW-0732">Signal</keyword>
<dbReference type="RefSeq" id="WP_129006184.1">
    <property type="nucleotide sequence ID" value="NZ_SDHZ01000005.1"/>
</dbReference>
<dbReference type="AlphaFoldDB" id="A0A4Q1D057"/>
<dbReference type="Proteomes" id="UP000290545">
    <property type="component" value="Unassembled WGS sequence"/>
</dbReference>
<organism evidence="3 4">
    <name type="scientific">Filimonas effusa</name>
    <dbReference type="NCBI Taxonomy" id="2508721"/>
    <lineage>
        <taxon>Bacteria</taxon>
        <taxon>Pseudomonadati</taxon>
        <taxon>Bacteroidota</taxon>
        <taxon>Chitinophagia</taxon>
        <taxon>Chitinophagales</taxon>
        <taxon>Chitinophagaceae</taxon>
        <taxon>Filimonas</taxon>
    </lineage>
</organism>
<evidence type="ECO:0000313" key="3">
    <source>
        <dbReference type="EMBL" id="RXK80966.1"/>
    </source>
</evidence>
<sequence length="443" mass="46192">MKLNLLAFFFLFFTMRALADPFTPGNIVVVRIGNGITSLSSAAQIVFLDEYTPCGSLVQSIQLPVAVSGANKRLTLPMYDVTEGYLTLSRDGQHLVLAGYDAAPGTASVSTSTSASINRVIGLVGMDGSVNTSTAPGDAFSGTVIRSAAADSNRIWMAGGSQGIRYTTAGSTSSTLIASTTGRYISIADSGLYLSSTAGSIRMARIGSGLPVTGSQPVTALPGFPVTGSPYQFFLADMDAAVPGVDVLYVAEDGAKVISKYSLVAGSWVANGSLGVTTDIYRGITGKVAGGNVILYAVRRNSNTTKGGSQIVTLTDSTGYNNNINGSFELVATADSNTIFRGIVLLPEAPAARKAAVKADTSLSLSLSPNPVSDQLRIRYHSEGAAKPAFFIYSSTGQLVKTIGSCNTSSGQLLVSVKGWTKGVYYVNMTNGRRKVTRKLLVQ</sequence>
<proteinExistence type="predicted"/>
<gene>
    <name evidence="3" type="ORF">ESB13_22700</name>
</gene>
<feature type="signal peptide" evidence="1">
    <location>
        <begin position="1"/>
        <end position="19"/>
    </location>
</feature>
<reference evidence="3 4" key="1">
    <citation type="submission" date="2019-01" db="EMBL/GenBank/DDBJ databases">
        <title>Filimonas sp. strain TTM-71.</title>
        <authorList>
            <person name="Chen W.-M."/>
        </authorList>
    </citation>
    <scope>NUCLEOTIDE SEQUENCE [LARGE SCALE GENOMIC DNA]</scope>
    <source>
        <strain evidence="3 4">TTM-71</strain>
    </source>
</reference>
<comment type="caution">
    <text evidence="3">The sequence shown here is derived from an EMBL/GenBank/DDBJ whole genome shotgun (WGS) entry which is preliminary data.</text>
</comment>
<feature type="domain" description="Secretion system C-terminal sorting" evidence="2">
    <location>
        <begin position="369"/>
        <end position="442"/>
    </location>
</feature>
<dbReference type="InterPro" id="IPR026444">
    <property type="entry name" value="Secre_tail"/>
</dbReference>
<protein>
    <submittedName>
        <fullName evidence="3">T9SS type A sorting domain-containing protein</fullName>
    </submittedName>
</protein>